<proteinExistence type="inferred from homology"/>
<keyword evidence="4" id="KW-0694">RNA-binding</keyword>
<evidence type="ECO:0000256" key="3">
    <source>
        <dbReference type="ARBA" id="ARBA00020737"/>
    </source>
</evidence>
<evidence type="ECO:0000256" key="2">
    <source>
        <dbReference type="ARBA" id="ARBA00005819"/>
    </source>
</evidence>
<evidence type="ECO:0000313" key="7">
    <source>
        <dbReference type="EnsemblMetazoa" id="XP_031787202"/>
    </source>
</evidence>
<keyword evidence="5" id="KW-0539">Nucleus</keyword>
<comment type="subcellular location">
    <subcellularLocation>
        <location evidence="1">Nucleus</location>
        <location evidence="1">Nucleolus</location>
    </subcellularLocation>
</comment>
<dbReference type="Proteomes" id="UP000002358">
    <property type="component" value="Chromosome 5"/>
</dbReference>
<protein>
    <recommendedName>
        <fullName evidence="3">Activator of basal transcription 1</fullName>
    </recommendedName>
</protein>
<dbReference type="InterPro" id="IPR039119">
    <property type="entry name" value="ABT1/Esf2"/>
</dbReference>
<evidence type="ECO:0000256" key="5">
    <source>
        <dbReference type="ARBA" id="ARBA00023242"/>
    </source>
</evidence>
<dbReference type="InterPro" id="IPR012677">
    <property type="entry name" value="Nucleotide-bd_a/b_plait_sf"/>
</dbReference>
<feature type="compositionally biased region" description="Basic and acidic residues" evidence="6">
    <location>
        <begin position="8"/>
        <end position="22"/>
    </location>
</feature>
<dbReference type="GeneID" id="100680436"/>
<comment type="similarity">
    <text evidence="2">Belongs to the ESF2/ABP1 family.</text>
</comment>
<dbReference type="GO" id="GO:0000472">
    <property type="term" value="P:endonucleolytic cleavage to generate mature 5'-end of SSU-rRNA from (SSU-rRNA, 5.8S rRNA, LSU-rRNA)"/>
    <property type="evidence" value="ECO:0007669"/>
    <property type="project" value="TreeGrafter"/>
</dbReference>
<dbReference type="PANTHER" id="PTHR12311">
    <property type="entry name" value="ACTIVATOR OF BASAL TRANSCRIPTION 1"/>
    <property type="match status" value="1"/>
</dbReference>
<reference evidence="7" key="1">
    <citation type="submission" date="2021-01" db="UniProtKB">
        <authorList>
            <consortium name="EnsemblMetazoa"/>
        </authorList>
    </citation>
    <scope>IDENTIFICATION</scope>
</reference>
<dbReference type="EnsemblMetazoa" id="XM_031931342">
    <property type="protein sequence ID" value="XP_031787202"/>
    <property type="gene ID" value="LOC100680436"/>
</dbReference>
<evidence type="ECO:0000256" key="4">
    <source>
        <dbReference type="ARBA" id="ARBA00022884"/>
    </source>
</evidence>
<dbReference type="FunCoup" id="A0A7M7QJ89">
    <property type="interactions" value="2022"/>
</dbReference>
<organism evidence="7 8">
    <name type="scientific">Nasonia vitripennis</name>
    <name type="common">Parasitic wasp</name>
    <dbReference type="NCBI Taxonomy" id="7425"/>
    <lineage>
        <taxon>Eukaryota</taxon>
        <taxon>Metazoa</taxon>
        <taxon>Ecdysozoa</taxon>
        <taxon>Arthropoda</taxon>
        <taxon>Hexapoda</taxon>
        <taxon>Insecta</taxon>
        <taxon>Pterygota</taxon>
        <taxon>Neoptera</taxon>
        <taxon>Endopterygota</taxon>
        <taxon>Hymenoptera</taxon>
        <taxon>Apocrita</taxon>
        <taxon>Proctotrupomorpha</taxon>
        <taxon>Chalcidoidea</taxon>
        <taxon>Pteromalidae</taxon>
        <taxon>Pteromalinae</taxon>
        <taxon>Nasonia</taxon>
    </lineage>
</organism>
<keyword evidence="8" id="KW-1185">Reference proteome</keyword>
<dbReference type="SUPFAM" id="SSF54928">
    <property type="entry name" value="RNA-binding domain, RBD"/>
    <property type="match status" value="1"/>
</dbReference>
<dbReference type="CDD" id="cd12263">
    <property type="entry name" value="RRM_ABT1_like"/>
    <property type="match status" value="1"/>
</dbReference>
<evidence type="ECO:0000256" key="1">
    <source>
        <dbReference type="ARBA" id="ARBA00004604"/>
    </source>
</evidence>
<dbReference type="GO" id="GO:0005730">
    <property type="term" value="C:nucleolus"/>
    <property type="evidence" value="ECO:0007669"/>
    <property type="project" value="UniProtKB-SubCell"/>
</dbReference>
<dbReference type="KEGG" id="nvi:100680436"/>
<name>A0A7M7QJ89_NASVI</name>
<dbReference type="GO" id="GO:0000447">
    <property type="term" value="P:endonucleolytic cleavage in ITS1 to separate SSU-rRNA from 5.8S rRNA and LSU-rRNA from tricistronic rRNA transcript (SSU-rRNA, 5.8S rRNA, LSU-rRNA)"/>
    <property type="evidence" value="ECO:0007669"/>
    <property type="project" value="TreeGrafter"/>
</dbReference>
<dbReference type="GO" id="GO:0003723">
    <property type="term" value="F:RNA binding"/>
    <property type="evidence" value="ECO:0007669"/>
    <property type="project" value="UniProtKB-KW"/>
</dbReference>
<evidence type="ECO:0000313" key="8">
    <source>
        <dbReference type="Proteomes" id="UP000002358"/>
    </source>
</evidence>
<dbReference type="GO" id="GO:0000480">
    <property type="term" value="P:endonucleolytic cleavage in 5'-ETS of tricistronic rRNA transcript (SSU-rRNA, 5.8S rRNA, LSU-rRNA)"/>
    <property type="evidence" value="ECO:0007669"/>
    <property type="project" value="TreeGrafter"/>
</dbReference>
<dbReference type="InParanoid" id="A0A7M7QJ89"/>
<feature type="region of interest" description="Disordered" evidence="6">
    <location>
        <begin position="1"/>
        <end position="53"/>
    </location>
</feature>
<dbReference type="OrthoDB" id="287393at2759"/>
<accession>A0A7M7QJ89</accession>
<sequence length="254" mass="30356">MAKKRGKVISENKNNEDSVEERVESEENEKTEEDQNMEESEEENVNRKKMLAKPEKKKKRGIIYLSTIPRYMNVTKIREIFSAYGEIGRVYLQLADSELEDKKKLKKKKRKTPAKHFTEGWIEFESKKVAKFVAATLNNTQISTRKKSRFYDVIWNIKYLPRFKWTHLSERLAYERAVHKQRLRAEIAQAKREVNFFSYNVDRSKKLKMRAEKGESSNFVMPEIKQRETDMEIRKKKNQLQDEDRTEFLKSLFG</sequence>
<dbReference type="Gene3D" id="3.30.70.330">
    <property type="match status" value="1"/>
</dbReference>
<dbReference type="InterPro" id="IPR035979">
    <property type="entry name" value="RBD_domain_sf"/>
</dbReference>
<evidence type="ECO:0000256" key="6">
    <source>
        <dbReference type="SAM" id="MobiDB-lite"/>
    </source>
</evidence>
<dbReference type="RefSeq" id="XP_031787202.1">
    <property type="nucleotide sequence ID" value="XM_031931342.2"/>
</dbReference>
<dbReference type="GO" id="GO:0034462">
    <property type="term" value="P:small-subunit processome assembly"/>
    <property type="evidence" value="ECO:0007669"/>
    <property type="project" value="TreeGrafter"/>
</dbReference>
<dbReference type="PANTHER" id="PTHR12311:SF7">
    <property type="entry name" value="ACTIVATOR OF BASAL TRANSCRIPTION 1"/>
    <property type="match status" value="1"/>
</dbReference>
<dbReference type="AlphaFoldDB" id="A0A7M7QJ89"/>
<dbReference type="InterPro" id="IPR034353">
    <property type="entry name" value="ABT1/ESF2_RRM"/>
</dbReference>
<feature type="compositionally biased region" description="Acidic residues" evidence="6">
    <location>
        <begin position="23"/>
        <end position="43"/>
    </location>
</feature>